<sequence>MLIRTSLMLTRVVSVVLLASSAQAQSIVYRCPGPPVLYTDALTAKEAQAKDCKSIEGTPITVLPATRPRPNPAPASAGGGEARGSNEGRIDPNQQRNRDGERRRVLEAELREAEDRLAALQRDYAGGNAERRGDEKNYQKFQDRMAELKAGIARQEADVQALKREISKLP</sequence>
<feature type="region of interest" description="Disordered" evidence="1">
    <location>
        <begin position="121"/>
        <end position="140"/>
    </location>
</feature>
<accession>A0ABT2YGE6</accession>
<gene>
    <name evidence="3" type="ORF">LNV07_13545</name>
</gene>
<feature type="region of interest" description="Disordered" evidence="1">
    <location>
        <begin position="59"/>
        <end position="107"/>
    </location>
</feature>
<evidence type="ECO:0008006" key="5">
    <source>
        <dbReference type="Google" id="ProtNLM"/>
    </source>
</evidence>
<feature type="chain" id="PRO_5047136520" description="DUF4124 domain-containing protein" evidence="2">
    <location>
        <begin position="25"/>
        <end position="170"/>
    </location>
</feature>
<feature type="compositionally biased region" description="Basic and acidic residues" evidence="1">
    <location>
        <begin position="84"/>
        <end position="107"/>
    </location>
</feature>
<protein>
    <recommendedName>
        <fullName evidence="5">DUF4124 domain-containing protein</fullName>
    </recommendedName>
</protein>
<reference evidence="3 4" key="1">
    <citation type="submission" date="2021-11" db="EMBL/GenBank/DDBJ databases">
        <authorList>
            <person name="Liang Q."/>
            <person name="Mou H."/>
            <person name="Liu Z."/>
        </authorList>
    </citation>
    <scope>NUCLEOTIDE SEQUENCE [LARGE SCALE GENOMIC DNA]</scope>
    <source>
        <strain evidence="3 4">CHU3</strain>
    </source>
</reference>
<feature type="compositionally biased region" description="Basic and acidic residues" evidence="1">
    <location>
        <begin position="129"/>
        <end position="140"/>
    </location>
</feature>
<comment type="caution">
    <text evidence="3">The sequence shown here is derived from an EMBL/GenBank/DDBJ whole genome shotgun (WGS) entry which is preliminary data.</text>
</comment>
<dbReference type="Proteomes" id="UP001209701">
    <property type="component" value="Unassembled WGS sequence"/>
</dbReference>
<dbReference type="RefSeq" id="WP_263571704.1">
    <property type="nucleotide sequence ID" value="NZ_JAJIRN010000006.1"/>
</dbReference>
<keyword evidence="2" id="KW-0732">Signal</keyword>
<name>A0ABT2YGE6_9BURK</name>
<evidence type="ECO:0000256" key="1">
    <source>
        <dbReference type="SAM" id="MobiDB-lite"/>
    </source>
</evidence>
<proteinExistence type="predicted"/>
<dbReference type="EMBL" id="JAJIRN010000006">
    <property type="protein sequence ID" value="MCV2369105.1"/>
    <property type="molecule type" value="Genomic_DNA"/>
</dbReference>
<evidence type="ECO:0000256" key="2">
    <source>
        <dbReference type="SAM" id="SignalP"/>
    </source>
</evidence>
<evidence type="ECO:0000313" key="3">
    <source>
        <dbReference type="EMBL" id="MCV2369105.1"/>
    </source>
</evidence>
<feature type="signal peptide" evidence="2">
    <location>
        <begin position="1"/>
        <end position="24"/>
    </location>
</feature>
<organism evidence="3 4">
    <name type="scientific">Roseateles oligotrophus</name>
    <dbReference type="NCBI Taxonomy" id="1769250"/>
    <lineage>
        <taxon>Bacteria</taxon>
        <taxon>Pseudomonadati</taxon>
        <taxon>Pseudomonadota</taxon>
        <taxon>Betaproteobacteria</taxon>
        <taxon>Burkholderiales</taxon>
        <taxon>Sphaerotilaceae</taxon>
        <taxon>Roseateles</taxon>
    </lineage>
</organism>
<evidence type="ECO:0000313" key="4">
    <source>
        <dbReference type="Proteomes" id="UP001209701"/>
    </source>
</evidence>
<keyword evidence="4" id="KW-1185">Reference proteome</keyword>